<comment type="caution">
    <text evidence="2">The sequence shown here is derived from an EMBL/GenBank/DDBJ whole genome shotgun (WGS) entry which is preliminary data.</text>
</comment>
<dbReference type="CDD" id="cd05403">
    <property type="entry name" value="NT_KNTase_like"/>
    <property type="match status" value="1"/>
</dbReference>
<reference evidence="2 3" key="1">
    <citation type="submission" date="2023-08" db="EMBL/GenBank/DDBJ databases">
        <title>The draft genome sequence of Paracraurococcus sp. LOR1-02.</title>
        <authorList>
            <person name="Kingkaew E."/>
            <person name="Tanasupawat S."/>
        </authorList>
    </citation>
    <scope>NUCLEOTIDE SEQUENCE [LARGE SCALE GENOMIC DNA]</scope>
    <source>
        <strain evidence="2 3">LOR1-02</strain>
    </source>
</reference>
<keyword evidence="2" id="KW-0548">Nucleotidyltransferase</keyword>
<dbReference type="InterPro" id="IPR052548">
    <property type="entry name" value="Type_VII_TA_antitoxin"/>
</dbReference>
<gene>
    <name evidence="2" type="ORF">Q7A36_14865</name>
</gene>
<feature type="domain" description="Polymerase nucleotidyl transferase" evidence="1">
    <location>
        <begin position="10"/>
        <end position="74"/>
    </location>
</feature>
<dbReference type="GO" id="GO:0016779">
    <property type="term" value="F:nucleotidyltransferase activity"/>
    <property type="evidence" value="ECO:0007669"/>
    <property type="project" value="UniProtKB-KW"/>
</dbReference>
<dbReference type="Pfam" id="PF01909">
    <property type="entry name" value="NTP_transf_2"/>
    <property type="match status" value="1"/>
</dbReference>
<evidence type="ECO:0000313" key="3">
    <source>
        <dbReference type="Proteomes" id="UP001243009"/>
    </source>
</evidence>
<name>A0ABT9E0D5_9PROT</name>
<accession>A0ABT9E0D5</accession>
<dbReference type="PANTHER" id="PTHR33933:SF1">
    <property type="entry name" value="PROTEIN ADENYLYLTRANSFERASE MNTA-RELATED"/>
    <property type="match status" value="1"/>
</dbReference>
<keyword evidence="3" id="KW-1185">Reference proteome</keyword>
<dbReference type="Gene3D" id="3.30.460.10">
    <property type="entry name" value="Beta Polymerase, domain 2"/>
    <property type="match status" value="1"/>
</dbReference>
<dbReference type="EMBL" id="JAUTWS010000012">
    <property type="protein sequence ID" value="MDO9709631.1"/>
    <property type="molecule type" value="Genomic_DNA"/>
</dbReference>
<protein>
    <submittedName>
        <fullName evidence="2">Nucleotidyltransferase domain-containing protein</fullName>
        <ecNumber evidence="2">2.7.7.-</ecNumber>
    </submittedName>
</protein>
<organism evidence="2 3">
    <name type="scientific">Paracraurococcus lichenis</name>
    <dbReference type="NCBI Taxonomy" id="3064888"/>
    <lineage>
        <taxon>Bacteria</taxon>
        <taxon>Pseudomonadati</taxon>
        <taxon>Pseudomonadota</taxon>
        <taxon>Alphaproteobacteria</taxon>
        <taxon>Acetobacterales</taxon>
        <taxon>Roseomonadaceae</taxon>
        <taxon>Paracraurococcus</taxon>
    </lineage>
</organism>
<evidence type="ECO:0000313" key="2">
    <source>
        <dbReference type="EMBL" id="MDO9709631.1"/>
    </source>
</evidence>
<dbReference type="Proteomes" id="UP001243009">
    <property type="component" value="Unassembled WGS sequence"/>
</dbReference>
<evidence type="ECO:0000259" key="1">
    <source>
        <dbReference type="Pfam" id="PF01909"/>
    </source>
</evidence>
<keyword evidence="2" id="KW-0808">Transferase</keyword>
<sequence>MTHPVPESLLRQIVATYNPRRVILFGSHARGEAGPDSDLDLLVVLDDDAPEDLRHWRKKGEARRGYHGAVDILTCRASVLEDRARFPWSFASTVMTEGVTVYER</sequence>
<dbReference type="EC" id="2.7.7.-" evidence="2"/>
<dbReference type="SUPFAM" id="SSF81301">
    <property type="entry name" value="Nucleotidyltransferase"/>
    <property type="match status" value="1"/>
</dbReference>
<proteinExistence type="predicted"/>
<dbReference type="InterPro" id="IPR043519">
    <property type="entry name" value="NT_sf"/>
</dbReference>
<dbReference type="PANTHER" id="PTHR33933">
    <property type="entry name" value="NUCLEOTIDYLTRANSFERASE"/>
    <property type="match status" value="1"/>
</dbReference>
<dbReference type="InterPro" id="IPR002934">
    <property type="entry name" value="Polymerase_NTP_transf_dom"/>
</dbReference>
<dbReference type="RefSeq" id="WP_305104498.1">
    <property type="nucleotide sequence ID" value="NZ_JAUTWS010000012.1"/>
</dbReference>